<accession>A0AAN1J4C4</accession>
<evidence type="ECO:0000256" key="1">
    <source>
        <dbReference type="ARBA" id="ARBA00022692"/>
    </source>
</evidence>
<dbReference type="InterPro" id="IPR052952">
    <property type="entry name" value="MFS-Transporter"/>
</dbReference>
<evidence type="ECO:0000256" key="2">
    <source>
        <dbReference type="ARBA" id="ARBA00022989"/>
    </source>
</evidence>
<evidence type="ECO:0000313" key="7">
    <source>
        <dbReference type="Proteomes" id="UP000236649"/>
    </source>
</evidence>
<keyword evidence="3 4" id="KW-0472">Membrane</keyword>
<feature type="transmembrane region" description="Helical" evidence="4">
    <location>
        <begin position="142"/>
        <end position="164"/>
    </location>
</feature>
<dbReference type="PROSITE" id="PS50850">
    <property type="entry name" value="MFS"/>
    <property type="match status" value="1"/>
</dbReference>
<dbReference type="PANTHER" id="PTHR23527">
    <property type="entry name" value="BLL3282 PROTEIN"/>
    <property type="match status" value="1"/>
</dbReference>
<dbReference type="GO" id="GO:0022857">
    <property type="term" value="F:transmembrane transporter activity"/>
    <property type="evidence" value="ECO:0007669"/>
    <property type="project" value="InterPro"/>
</dbReference>
<evidence type="ECO:0000256" key="4">
    <source>
        <dbReference type="SAM" id="Phobius"/>
    </source>
</evidence>
<feature type="transmembrane region" description="Helical" evidence="4">
    <location>
        <begin position="101"/>
        <end position="121"/>
    </location>
</feature>
<evidence type="ECO:0000259" key="5">
    <source>
        <dbReference type="PROSITE" id="PS50850"/>
    </source>
</evidence>
<dbReference type="KEGG" id="phs:C2L64_01985"/>
<organism evidence="6 7">
    <name type="scientific">Paraburkholderia hospita</name>
    <dbReference type="NCBI Taxonomy" id="169430"/>
    <lineage>
        <taxon>Bacteria</taxon>
        <taxon>Pseudomonadati</taxon>
        <taxon>Pseudomonadota</taxon>
        <taxon>Betaproteobacteria</taxon>
        <taxon>Burkholderiales</taxon>
        <taxon>Burkholderiaceae</taxon>
        <taxon>Paraburkholderia</taxon>
    </lineage>
</organism>
<dbReference type="GeneID" id="55527110"/>
<feature type="transmembrane region" description="Helical" evidence="4">
    <location>
        <begin position="235"/>
        <end position="257"/>
    </location>
</feature>
<keyword evidence="1 4" id="KW-0812">Transmembrane</keyword>
<dbReference type="EMBL" id="CP026105">
    <property type="protein sequence ID" value="AUT67250.1"/>
    <property type="molecule type" value="Genomic_DNA"/>
</dbReference>
<feature type="transmembrane region" description="Helical" evidence="4">
    <location>
        <begin position="327"/>
        <end position="351"/>
    </location>
</feature>
<proteinExistence type="predicted"/>
<sequence length="427" mass="43406">MGGNHRWKVLGVGFAANASFSAAFSGIPTTAIFLRNGYHIGNGGLGLVLGMLGLGIAISELPWGLLTDRWGDRRVLLLGLLTTAAALTAMAGFVVPNGADAPGIVPLALGLLAVGLLGGSVNGSSGRAVMAWFREGERGLAMSIRQTAVPAGGGLGALALPSLAAHFGFVAVYGVLAVLCTVTAWFAWCWLHEPPVAAASGGQHAAGGELAASPAEPAAPATPHSPLRDAGVWRVALGIGVLCVPQLAVVTFATVFLHDFGHAGVLEISGTMVAVQAGAAVARVWSGRWTDRHGNRRQYMRACSVLTALLFATLALIAAGANGAHGAIAVVLAAMVVLGGVSASAWHGVAYTELATLAGTRRAGTALAMGNTCAFMTLFVTPLAIPPLLAATSWPAVWAIASVCALIALPVFPRPVRTARYASRARA</sequence>
<gene>
    <name evidence="6" type="ORF">C2L64_01985</name>
</gene>
<dbReference type="Proteomes" id="UP000236649">
    <property type="component" value="Chromosome 1"/>
</dbReference>
<feature type="transmembrane region" description="Helical" evidence="4">
    <location>
        <begin position="40"/>
        <end position="63"/>
    </location>
</feature>
<feature type="transmembrane region" description="Helical" evidence="4">
    <location>
        <begin position="170"/>
        <end position="191"/>
    </location>
</feature>
<keyword evidence="2 4" id="KW-1133">Transmembrane helix</keyword>
<dbReference type="PANTHER" id="PTHR23527:SF1">
    <property type="entry name" value="BLL3282 PROTEIN"/>
    <property type="match status" value="1"/>
</dbReference>
<dbReference type="InterPro" id="IPR036259">
    <property type="entry name" value="MFS_trans_sf"/>
</dbReference>
<evidence type="ECO:0000256" key="3">
    <source>
        <dbReference type="ARBA" id="ARBA00023136"/>
    </source>
</evidence>
<feature type="transmembrane region" description="Helical" evidence="4">
    <location>
        <begin position="75"/>
        <end position="95"/>
    </location>
</feature>
<dbReference type="InterPro" id="IPR011701">
    <property type="entry name" value="MFS"/>
</dbReference>
<dbReference type="Pfam" id="PF07690">
    <property type="entry name" value="MFS_1"/>
    <property type="match status" value="1"/>
</dbReference>
<dbReference type="Gene3D" id="1.20.1250.20">
    <property type="entry name" value="MFS general substrate transporter like domains"/>
    <property type="match status" value="2"/>
</dbReference>
<dbReference type="AlphaFoldDB" id="A0AAN1J4C4"/>
<feature type="transmembrane region" description="Helical" evidence="4">
    <location>
        <begin position="391"/>
        <end position="412"/>
    </location>
</feature>
<feature type="domain" description="Major facilitator superfamily (MFS) profile" evidence="5">
    <location>
        <begin position="1"/>
        <end position="419"/>
    </location>
</feature>
<evidence type="ECO:0000313" key="6">
    <source>
        <dbReference type="EMBL" id="AUT67250.1"/>
    </source>
</evidence>
<reference evidence="6 7" key="1">
    <citation type="submission" date="2018-01" db="EMBL/GenBank/DDBJ databases">
        <title>Species boundaries and ecological features among Paraburkholderia terrae DSMZ17804T, P. hospita DSMZ17164T and P. caribensis DSMZ13236T.</title>
        <authorList>
            <person name="Pratama A.A."/>
        </authorList>
    </citation>
    <scope>NUCLEOTIDE SEQUENCE [LARGE SCALE GENOMIC DNA]</scope>
    <source>
        <strain evidence="6 7">DSM 17164</strain>
    </source>
</reference>
<feature type="transmembrane region" description="Helical" evidence="4">
    <location>
        <begin position="302"/>
        <end position="321"/>
    </location>
</feature>
<dbReference type="RefSeq" id="WP_090834996.1">
    <property type="nucleotide sequence ID" value="NZ_CADFGJ010000002.1"/>
</dbReference>
<feature type="transmembrane region" description="Helical" evidence="4">
    <location>
        <begin position="263"/>
        <end position="282"/>
    </location>
</feature>
<name>A0AAN1J4C4_9BURK</name>
<feature type="transmembrane region" description="Helical" evidence="4">
    <location>
        <begin position="12"/>
        <end position="34"/>
    </location>
</feature>
<protein>
    <submittedName>
        <fullName evidence="6">MFS transporter</fullName>
    </submittedName>
</protein>
<dbReference type="SUPFAM" id="SSF103473">
    <property type="entry name" value="MFS general substrate transporter"/>
    <property type="match status" value="1"/>
</dbReference>
<feature type="transmembrane region" description="Helical" evidence="4">
    <location>
        <begin position="363"/>
        <end position="385"/>
    </location>
</feature>
<dbReference type="InterPro" id="IPR020846">
    <property type="entry name" value="MFS_dom"/>
</dbReference>